<gene>
    <name evidence="1" type="ORF">MSG28_003884</name>
</gene>
<accession>A0ACC0KGR2</accession>
<organism evidence="1 2">
    <name type="scientific">Choristoneura fumiferana</name>
    <name type="common">Spruce budworm moth</name>
    <name type="synonym">Archips fumiferana</name>
    <dbReference type="NCBI Taxonomy" id="7141"/>
    <lineage>
        <taxon>Eukaryota</taxon>
        <taxon>Metazoa</taxon>
        <taxon>Ecdysozoa</taxon>
        <taxon>Arthropoda</taxon>
        <taxon>Hexapoda</taxon>
        <taxon>Insecta</taxon>
        <taxon>Pterygota</taxon>
        <taxon>Neoptera</taxon>
        <taxon>Endopterygota</taxon>
        <taxon>Lepidoptera</taxon>
        <taxon>Glossata</taxon>
        <taxon>Ditrysia</taxon>
        <taxon>Tortricoidea</taxon>
        <taxon>Tortricidae</taxon>
        <taxon>Tortricinae</taxon>
        <taxon>Choristoneura</taxon>
    </lineage>
</organism>
<protein>
    <submittedName>
        <fullName evidence="1">Uncharacterized protein</fullName>
    </submittedName>
</protein>
<reference evidence="1 2" key="1">
    <citation type="journal article" date="2022" name="Genome Biol. Evol.">
        <title>The Spruce Budworm Genome: Reconstructing the Evolutionary History of Antifreeze Proteins.</title>
        <authorList>
            <person name="Beliveau C."/>
            <person name="Gagne P."/>
            <person name="Picq S."/>
            <person name="Vernygora O."/>
            <person name="Keeling C.I."/>
            <person name="Pinkney K."/>
            <person name="Doucet D."/>
            <person name="Wen F."/>
            <person name="Johnston J.S."/>
            <person name="Maaroufi H."/>
            <person name="Boyle B."/>
            <person name="Laroche J."/>
            <person name="Dewar K."/>
            <person name="Juretic N."/>
            <person name="Blackburn G."/>
            <person name="Nisole A."/>
            <person name="Brunet B."/>
            <person name="Brandao M."/>
            <person name="Lumley L."/>
            <person name="Duan J."/>
            <person name="Quan G."/>
            <person name="Lucarotti C.J."/>
            <person name="Roe A.D."/>
            <person name="Sperling F.A.H."/>
            <person name="Levesque R.C."/>
            <person name="Cusson M."/>
        </authorList>
    </citation>
    <scope>NUCLEOTIDE SEQUENCE [LARGE SCALE GENOMIC DNA]</scope>
    <source>
        <strain evidence="1">Glfc:IPQL:Cfum</strain>
    </source>
</reference>
<proteinExistence type="predicted"/>
<keyword evidence="2" id="KW-1185">Reference proteome</keyword>
<name>A0ACC0KGR2_CHOFU</name>
<dbReference type="Proteomes" id="UP001064048">
    <property type="component" value="Chromosome 6"/>
</dbReference>
<dbReference type="EMBL" id="CM046106">
    <property type="protein sequence ID" value="KAI8435613.1"/>
    <property type="molecule type" value="Genomic_DNA"/>
</dbReference>
<evidence type="ECO:0000313" key="2">
    <source>
        <dbReference type="Proteomes" id="UP001064048"/>
    </source>
</evidence>
<evidence type="ECO:0000313" key="1">
    <source>
        <dbReference type="EMBL" id="KAI8435613.1"/>
    </source>
</evidence>
<sequence>MERWSSSTVINQQTTCEEISVQHSYIFCKNLPIKDPKEVPFVVFNNYVEHEPEGTRVYQEAKG</sequence>
<comment type="caution">
    <text evidence="1">The sequence shown here is derived from an EMBL/GenBank/DDBJ whole genome shotgun (WGS) entry which is preliminary data.</text>
</comment>